<feature type="modified residue" description="4-aspartylphosphate" evidence="2">
    <location>
        <position position="56"/>
    </location>
</feature>
<dbReference type="OrthoDB" id="9800897at2"/>
<name>A0A1I3QUW6_9RHOB</name>
<dbReference type="PANTHER" id="PTHR44591:SF3">
    <property type="entry name" value="RESPONSE REGULATORY DOMAIN-CONTAINING PROTEIN"/>
    <property type="match status" value="1"/>
</dbReference>
<reference evidence="4 5" key="1">
    <citation type="submission" date="2016-10" db="EMBL/GenBank/DDBJ databases">
        <authorList>
            <person name="de Groot N.N."/>
        </authorList>
    </citation>
    <scope>NUCLEOTIDE SEQUENCE [LARGE SCALE GENOMIC DNA]</scope>
    <source>
        <strain evidence="4 5">CGMCC 1.8891</strain>
    </source>
</reference>
<dbReference type="GeneID" id="98664589"/>
<dbReference type="Gene3D" id="3.40.50.2300">
    <property type="match status" value="1"/>
</dbReference>
<dbReference type="PANTHER" id="PTHR44591">
    <property type="entry name" value="STRESS RESPONSE REGULATOR PROTEIN 1"/>
    <property type="match status" value="1"/>
</dbReference>
<feature type="domain" description="Response regulatory" evidence="3">
    <location>
        <begin position="6"/>
        <end position="123"/>
    </location>
</feature>
<dbReference type="InterPro" id="IPR011006">
    <property type="entry name" value="CheY-like_superfamily"/>
</dbReference>
<protein>
    <submittedName>
        <fullName evidence="4">Response regulator receiver domain-containing protein</fullName>
    </submittedName>
</protein>
<dbReference type="PROSITE" id="PS50110">
    <property type="entry name" value="RESPONSE_REGULATORY"/>
    <property type="match status" value="1"/>
</dbReference>
<dbReference type="AlphaFoldDB" id="A0A1I3QUW6"/>
<keyword evidence="1 2" id="KW-0597">Phosphoprotein</keyword>
<dbReference type="InterPro" id="IPR001789">
    <property type="entry name" value="Sig_transdc_resp-reg_receiver"/>
</dbReference>
<accession>A0A1I3QUW6</accession>
<evidence type="ECO:0000256" key="2">
    <source>
        <dbReference type="PROSITE-ProRule" id="PRU00169"/>
    </source>
</evidence>
<dbReference type="Pfam" id="PF00072">
    <property type="entry name" value="Response_reg"/>
    <property type="match status" value="1"/>
</dbReference>
<dbReference type="InterPro" id="IPR050595">
    <property type="entry name" value="Bact_response_regulator"/>
</dbReference>
<gene>
    <name evidence="4" type="ORF">SAMN04488138_10486</name>
</gene>
<dbReference type="GO" id="GO:0000160">
    <property type="term" value="P:phosphorelay signal transduction system"/>
    <property type="evidence" value="ECO:0007669"/>
    <property type="project" value="InterPro"/>
</dbReference>
<keyword evidence="5" id="KW-1185">Reference proteome</keyword>
<dbReference type="STRING" id="576117.SAMN04488138_10486"/>
<dbReference type="Proteomes" id="UP000183299">
    <property type="component" value="Unassembled WGS sequence"/>
</dbReference>
<dbReference type="SUPFAM" id="SSF52172">
    <property type="entry name" value="CheY-like"/>
    <property type="match status" value="1"/>
</dbReference>
<evidence type="ECO:0000313" key="5">
    <source>
        <dbReference type="Proteomes" id="UP000183299"/>
    </source>
</evidence>
<dbReference type="SMART" id="SM00448">
    <property type="entry name" value="REC"/>
    <property type="match status" value="1"/>
</dbReference>
<evidence type="ECO:0000256" key="1">
    <source>
        <dbReference type="ARBA" id="ARBA00022553"/>
    </source>
</evidence>
<dbReference type="EMBL" id="FORY01000004">
    <property type="protein sequence ID" value="SFJ36887.1"/>
    <property type="molecule type" value="Genomic_DNA"/>
</dbReference>
<proteinExistence type="predicted"/>
<evidence type="ECO:0000259" key="3">
    <source>
        <dbReference type="PROSITE" id="PS50110"/>
    </source>
</evidence>
<organism evidence="4 5">
    <name type="scientific">Celeribacter halophilus</name>
    <dbReference type="NCBI Taxonomy" id="576117"/>
    <lineage>
        <taxon>Bacteria</taxon>
        <taxon>Pseudomonadati</taxon>
        <taxon>Pseudomonadota</taxon>
        <taxon>Alphaproteobacteria</taxon>
        <taxon>Rhodobacterales</taxon>
        <taxon>Roseobacteraceae</taxon>
        <taxon>Celeribacter</taxon>
    </lineage>
</organism>
<evidence type="ECO:0000313" key="4">
    <source>
        <dbReference type="EMBL" id="SFJ36887.1"/>
    </source>
</evidence>
<dbReference type="RefSeq" id="WP_066601944.1">
    <property type="nucleotide sequence ID" value="NZ_FORY01000004.1"/>
</dbReference>
<sequence length="127" mass="14420">MSELRRIMHIEDDPDIREITRMSLELVGGFDVIQFAGGDIALENLPDDAPDMILLDVMMPVMDGIETYARLREIDAYKDVPIIYVTAKTSKSDFKHLKENGALDVIIKPFEPMELPDQLRTIWASIA</sequence>